<keyword evidence="1" id="KW-0812">Transmembrane</keyword>
<sequence length="206" mass="21877">MSTDRPSGSGENRTVVDLMLAEYQAIKEEQRARIGFRDNLLYVTLAAVTAVIAAAAQTRSATLLLALPPVCVVLGWTYVVNDEKISAIGGYVRSTLRPGLAARVDGATGAPELFGWETAHRSDSRRTSRKKLQCLVDVATFCLVPLGGLTFFWSKEGNGKALLALSWIEAATVLGLAVQILLYAGFLGSSGPRPAAVPLGEGREAS</sequence>
<reference evidence="2 3" key="1">
    <citation type="submission" date="2024-10" db="EMBL/GenBank/DDBJ databases">
        <title>The Natural Products Discovery Center: Release of the First 8490 Sequenced Strains for Exploring Actinobacteria Biosynthetic Diversity.</title>
        <authorList>
            <person name="Kalkreuter E."/>
            <person name="Kautsar S.A."/>
            <person name="Yang D."/>
            <person name="Bader C.D."/>
            <person name="Teijaro C.N."/>
            <person name="Fluegel L."/>
            <person name="Davis C.M."/>
            <person name="Simpson J.R."/>
            <person name="Lauterbach L."/>
            <person name="Steele A.D."/>
            <person name="Gui C."/>
            <person name="Meng S."/>
            <person name="Li G."/>
            <person name="Viehrig K."/>
            <person name="Ye F."/>
            <person name="Su P."/>
            <person name="Kiefer A.F."/>
            <person name="Nichols A."/>
            <person name="Cepeda A.J."/>
            <person name="Yan W."/>
            <person name="Fan B."/>
            <person name="Jiang Y."/>
            <person name="Adhikari A."/>
            <person name="Zheng C.-J."/>
            <person name="Schuster L."/>
            <person name="Cowan T.M."/>
            <person name="Smanski M.J."/>
            <person name="Chevrette M.G."/>
            <person name="De Carvalho L.P.S."/>
            <person name="Shen B."/>
        </authorList>
    </citation>
    <scope>NUCLEOTIDE SEQUENCE [LARGE SCALE GENOMIC DNA]</scope>
    <source>
        <strain evidence="2 3">NPDC048229</strain>
    </source>
</reference>
<keyword evidence="1" id="KW-1133">Transmembrane helix</keyword>
<feature type="transmembrane region" description="Helical" evidence="1">
    <location>
        <begin position="134"/>
        <end position="153"/>
    </location>
</feature>
<evidence type="ECO:0000256" key="1">
    <source>
        <dbReference type="SAM" id="Phobius"/>
    </source>
</evidence>
<accession>A0ABW7BYG1</accession>
<gene>
    <name evidence="2" type="ORF">ACGFYS_18975</name>
</gene>
<comment type="caution">
    <text evidence="2">The sequence shown here is derived from an EMBL/GenBank/DDBJ whole genome shotgun (WGS) entry which is preliminary data.</text>
</comment>
<feature type="transmembrane region" description="Helical" evidence="1">
    <location>
        <begin position="62"/>
        <end position="80"/>
    </location>
</feature>
<evidence type="ECO:0008006" key="4">
    <source>
        <dbReference type="Google" id="ProtNLM"/>
    </source>
</evidence>
<organism evidence="2 3">
    <name type="scientific">Streptomyces omiyaensis</name>
    <dbReference type="NCBI Taxonomy" id="68247"/>
    <lineage>
        <taxon>Bacteria</taxon>
        <taxon>Bacillati</taxon>
        <taxon>Actinomycetota</taxon>
        <taxon>Actinomycetes</taxon>
        <taxon>Kitasatosporales</taxon>
        <taxon>Streptomycetaceae</taxon>
        <taxon>Streptomyces</taxon>
    </lineage>
</organism>
<evidence type="ECO:0000313" key="2">
    <source>
        <dbReference type="EMBL" id="MFG3191013.1"/>
    </source>
</evidence>
<dbReference type="EMBL" id="JBICZW010000010">
    <property type="protein sequence ID" value="MFG3191013.1"/>
    <property type="molecule type" value="Genomic_DNA"/>
</dbReference>
<name>A0ABW7BYG1_9ACTN</name>
<keyword evidence="3" id="KW-1185">Reference proteome</keyword>
<proteinExistence type="predicted"/>
<dbReference type="Proteomes" id="UP001604282">
    <property type="component" value="Unassembled WGS sequence"/>
</dbReference>
<evidence type="ECO:0000313" key="3">
    <source>
        <dbReference type="Proteomes" id="UP001604282"/>
    </source>
</evidence>
<dbReference type="RefSeq" id="WP_392882940.1">
    <property type="nucleotide sequence ID" value="NZ_JBICZW010000010.1"/>
</dbReference>
<keyword evidence="1" id="KW-0472">Membrane</keyword>
<feature type="transmembrane region" description="Helical" evidence="1">
    <location>
        <begin position="165"/>
        <end position="186"/>
    </location>
</feature>
<feature type="transmembrane region" description="Helical" evidence="1">
    <location>
        <begin position="39"/>
        <end position="56"/>
    </location>
</feature>
<protein>
    <recommendedName>
        <fullName evidence="4">Integral membrane protein</fullName>
    </recommendedName>
</protein>